<evidence type="ECO:0000313" key="3">
    <source>
        <dbReference type="EMBL" id="ADZ08748.1"/>
    </source>
</evidence>
<dbReference type="eggNOG" id="arCOG01976">
    <property type="taxonomic scope" value="Archaea"/>
</dbReference>
<dbReference type="RefSeq" id="WP_013644099.1">
    <property type="nucleotide sequence ID" value="NC_015216.1"/>
</dbReference>
<dbReference type="KEGG" id="mel:Metbo_0496"/>
<dbReference type="Gene3D" id="3.40.30.10">
    <property type="entry name" value="Glutaredoxin"/>
    <property type="match status" value="1"/>
</dbReference>
<dbReference type="PROSITE" id="PS00194">
    <property type="entry name" value="THIOREDOXIN_1"/>
    <property type="match status" value="1"/>
</dbReference>
<dbReference type="GeneID" id="10276936"/>
<protein>
    <submittedName>
        <fullName evidence="3">Thioredoxin domain-containing protein</fullName>
    </submittedName>
</protein>
<dbReference type="InterPro" id="IPR013766">
    <property type="entry name" value="Thioredoxin_domain"/>
</dbReference>
<dbReference type="InterPro" id="IPR036249">
    <property type="entry name" value="Thioredoxin-like_sf"/>
</dbReference>
<dbReference type="OrthoDB" id="35385at2157"/>
<dbReference type="AlphaFoldDB" id="F0T9K0"/>
<evidence type="ECO:0000256" key="1">
    <source>
        <dbReference type="ARBA" id="ARBA00022729"/>
    </source>
</evidence>
<dbReference type="PROSITE" id="PS51352">
    <property type="entry name" value="THIOREDOXIN_2"/>
    <property type="match status" value="1"/>
</dbReference>
<proteinExistence type="predicted"/>
<dbReference type="PANTHER" id="PTHR15337:SF11">
    <property type="entry name" value="THIOREDOXIN DOMAIN-CONTAINING PROTEIN"/>
    <property type="match status" value="1"/>
</dbReference>
<reference evidence="3 4" key="2">
    <citation type="journal article" date="2014" name="Int. J. Syst. Evol. Microbiol.">
        <title>Methanobacterium paludis sp. nov. and a novel strain of Methanobacterium lacus isolated from northern peatlands.</title>
        <authorList>
            <person name="Cadillo-Quiroz H."/>
            <person name="Brauer S.L."/>
            <person name="Goodson N."/>
            <person name="Yavitt J.B."/>
            <person name="Zinder S.H."/>
        </authorList>
    </citation>
    <scope>NUCLEOTIDE SEQUENCE [LARGE SCALE GENOMIC DNA]</scope>
    <source>
        <strain evidence="3 4">AL-21</strain>
    </source>
</reference>
<accession>F0T9K0</accession>
<feature type="domain" description="Thioredoxin" evidence="2">
    <location>
        <begin position="19"/>
        <end position="149"/>
    </location>
</feature>
<dbReference type="Pfam" id="PF00085">
    <property type="entry name" value="Thioredoxin"/>
    <property type="match status" value="1"/>
</dbReference>
<sequence precursor="true">MPTFNQKMLIILAIVVVGVLIIFAVTNLEKTSKTQNSNQDNPQAIQWNYNLDSAINTAQKSNKLIFVDFYADWCGYCKQLDEKTYPNGKVEAVMAQKYVAVKVNVDQNPDLASKYSVYGLPTLVIMDSNGNEIKRVEGYQTPSDLLNIL</sequence>
<gene>
    <name evidence="3" type="ordered locus">Metbo_0496</name>
</gene>
<evidence type="ECO:0000313" key="4">
    <source>
        <dbReference type="Proteomes" id="UP000007490"/>
    </source>
</evidence>
<organism evidence="3 4">
    <name type="scientific">Methanobacterium lacus (strain AL-21)</name>
    <dbReference type="NCBI Taxonomy" id="877455"/>
    <lineage>
        <taxon>Archaea</taxon>
        <taxon>Methanobacteriati</taxon>
        <taxon>Methanobacteriota</taxon>
        <taxon>Methanomada group</taxon>
        <taxon>Methanobacteria</taxon>
        <taxon>Methanobacteriales</taxon>
        <taxon>Methanobacteriaceae</taxon>
        <taxon>Methanobacterium</taxon>
    </lineage>
</organism>
<dbReference type="SUPFAM" id="SSF52833">
    <property type="entry name" value="Thioredoxin-like"/>
    <property type="match status" value="1"/>
</dbReference>
<dbReference type="STRING" id="877455.Metbo_0496"/>
<keyword evidence="1" id="KW-0732">Signal</keyword>
<evidence type="ECO:0000259" key="2">
    <source>
        <dbReference type="PROSITE" id="PS51352"/>
    </source>
</evidence>
<dbReference type="Proteomes" id="UP000007490">
    <property type="component" value="Chromosome"/>
</dbReference>
<reference evidence="4" key="1">
    <citation type="submission" date="2011-02" db="EMBL/GenBank/DDBJ databases">
        <title>Complete sequence of Methanobacterium sp. AL-21.</title>
        <authorList>
            <consortium name="US DOE Joint Genome Institute"/>
            <person name="Lucas S."/>
            <person name="Copeland A."/>
            <person name="Lapidus A."/>
            <person name="Cheng J.-F."/>
            <person name="Goodwin L."/>
            <person name="Pitluck S."/>
            <person name="Chertkov O."/>
            <person name="Detter J.C."/>
            <person name="Han C."/>
            <person name="Tapia R."/>
            <person name="Land M."/>
            <person name="Hauser L."/>
            <person name="Kyrpides N."/>
            <person name="Ivanova N."/>
            <person name="Mikhailova N."/>
            <person name="Pagani I."/>
            <person name="Cadillo-Quiroz H."/>
            <person name="Imachi H."/>
            <person name="Zinder S."/>
            <person name="Liu W."/>
            <person name="Woyke T."/>
        </authorList>
    </citation>
    <scope>NUCLEOTIDE SEQUENCE [LARGE SCALE GENOMIC DNA]</scope>
    <source>
        <strain evidence="4">AL-21</strain>
    </source>
</reference>
<dbReference type="InterPro" id="IPR051099">
    <property type="entry name" value="AGR/TXD"/>
</dbReference>
<keyword evidence="4" id="KW-1185">Reference proteome</keyword>
<dbReference type="HOGENOM" id="CLU_090389_8_2_2"/>
<dbReference type="InterPro" id="IPR017937">
    <property type="entry name" value="Thioredoxin_CS"/>
</dbReference>
<name>F0T9K0_METLA</name>
<dbReference type="EMBL" id="CP002551">
    <property type="protein sequence ID" value="ADZ08748.1"/>
    <property type="molecule type" value="Genomic_DNA"/>
</dbReference>
<dbReference type="PANTHER" id="PTHR15337">
    <property type="entry name" value="ANTERIOR GRADIENT PROTEIN-RELATED"/>
    <property type="match status" value="1"/>
</dbReference>
<dbReference type="CDD" id="cd02947">
    <property type="entry name" value="TRX_family"/>
    <property type="match status" value="1"/>
</dbReference>